<dbReference type="Pfam" id="PF01556">
    <property type="entry name" value="DnaJ_C"/>
    <property type="match status" value="1"/>
</dbReference>
<keyword evidence="7 12" id="KW-0863">Zinc-finger</keyword>
<gene>
    <name evidence="16" type="ORF">CXQ87_005204</name>
</gene>
<comment type="caution">
    <text evidence="16">The sequence shown here is derived from an EMBL/GenBank/DDBJ whole genome shotgun (WGS) entry which is preliminary data.</text>
</comment>
<keyword evidence="8 12" id="KW-0862">Zinc</keyword>
<comment type="similarity">
    <text evidence="2">Belongs to the acetyl-CoA hydrolase/transferase family.</text>
</comment>
<dbReference type="GO" id="GO:0006457">
    <property type="term" value="P:protein folding"/>
    <property type="evidence" value="ECO:0007669"/>
    <property type="project" value="InterPro"/>
</dbReference>
<dbReference type="PRINTS" id="PR00625">
    <property type="entry name" value="JDOMAIN"/>
</dbReference>
<reference evidence="16 17" key="1">
    <citation type="submission" date="2017-12" db="EMBL/GenBank/DDBJ databases">
        <title>Genome Sequence of the Amphotericin B-resistant Candida duobushaemulonii strain, B09383.</title>
        <authorList>
            <person name="Chow N.A."/>
            <person name="Gade L."/>
            <person name="Batra D."/>
            <person name="Rowe L.A."/>
            <person name="Loparev V.N."/>
            <person name="Litvintseva A.P."/>
        </authorList>
    </citation>
    <scope>NUCLEOTIDE SEQUENCE [LARGE SCALE GENOMIC DNA]</scope>
    <source>
        <strain evidence="16 17">B09383</strain>
    </source>
</reference>
<dbReference type="RefSeq" id="XP_025335866.1">
    <property type="nucleotide sequence ID" value="XM_025483631.1"/>
</dbReference>
<comment type="catalytic activity">
    <reaction evidence="1">
        <text>acetyl-CoA + H2O = acetate + CoA + H(+)</text>
        <dbReference type="Rhea" id="RHEA:20289"/>
        <dbReference type="ChEBI" id="CHEBI:15377"/>
        <dbReference type="ChEBI" id="CHEBI:15378"/>
        <dbReference type="ChEBI" id="CHEBI:30089"/>
        <dbReference type="ChEBI" id="CHEBI:57287"/>
        <dbReference type="ChEBI" id="CHEBI:57288"/>
        <dbReference type="EC" id="3.1.2.1"/>
    </reaction>
</comment>
<evidence type="ECO:0000259" key="15">
    <source>
        <dbReference type="PROSITE" id="PS51188"/>
    </source>
</evidence>
<dbReference type="HAMAP" id="MF_01152">
    <property type="entry name" value="DnaJ"/>
    <property type="match status" value="1"/>
</dbReference>
<dbReference type="InterPro" id="IPR036869">
    <property type="entry name" value="J_dom_sf"/>
</dbReference>
<proteinExistence type="inferred from homology"/>
<dbReference type="InterPro" id="IPR036410">
    <property type="entry name" value="HSP_DnaJ_Cys-rich_dom_sf"/>
</dbReference>
<dbReference type="PROSITE" id="PS50076">
    <property type="entry name" value="DNAJ_2"/>
    <property type="match status" value="1"/>
</dbReference>
<organism evidence="16 17">
    <name type="scientific">Candidozyma duobushaemuli</name>
    <dbReference type="NCBI Taxonomy" id="1231522"/>
    <lineage>
        <taxon>Eukaryota</taxon>
        <taxon>Fungi</taxon>
        <taxon>Dikarya</taxon>
        <taxon>Ascomycota</taxon>
        <taxon>Saccharomycotina</taxon>
        <taxon>Pichiomycetes</taxon>
        <taxon>Metschnikowiaceae</taxon>
        <taxon>Candidozyma</taxon>
    </lineage>
</organism>
<feature type="compositionally biased region" description="Polar residues" evidence="13">
    <location>
        <begin position="134"/>
        <end position="155"/>
    </location>
</feature>
<dbReference type="PROSITE" id="PS51188">
    <property type="entry name" value="ZF_CR"/>
    <property type="match status" value="1"/>
</dbReference>
<dbReference type="GO" id="GO:0009408">
    <property type="term" value="P:response to heat"/>
    <property type="evidence" value="ECO:0007669"/>
    <property type="project" value="InterPro"/>
</dbReference>
<dbReference type="Gene3D" id="3.40.1080.10">
    <property type="entry name" value="Glutaconate Coenzyme A-transferase"/>
    <property type="match status" value="1"/>
</dbReference>
<dbReference type="Pfam" id="PF00684">
    <property type="entry name" value="DnaJ_CXXCXGXG"/>
    <property type="match status" value="1"/>
</dbReference>
<keyword evidence="17" id="KW-1185">Reference proteome</keyword>
<dbReference type="PROSITE" id="PS00636">
    <property type="entry name" value="DNAJ_1"/>
    <property type="match status" value="1"/>
</dbReference>
<dbReference type="GO" id="GO:0008270">
    <property type="term" value="F:zinc ion binding"/>
    <property type="evidence" value="ECO:0007669"/>
    <property type="project" value="UniProtKB-KW"/>
</dbReference>
<evidence type="ECO:0000256" key="6">
    <source>
        <dbReference type="ARBA" id="ARBA00022737"/>
    </source>
</evidence>
<dbReference type="Gene3D" id="2.10.230.10">
    <property type="entry name" value="Heat shock protein DnaJ, cysteine-rich domain"/>
    <property type="match status" value="1"/>
</dbReference>
<dbReference type="InterPro" id="IPR001623">
    <property type="entry name" value="DnaJ_domain"/>
</dbReference>
<dbReference type="InterPro" id="IPR002939">
    <property type="entry name" value="DnaJ_C"/>
</dbReference>
<sequence length="1274" mass="139728">MLSSNRTRNTYKLQIEARVIAERLTKIVDSKLAIENSKSTNTDCLVPIGSSHFVKASKSDSLRMLDNSRRRLVEKLARHQHYAESQANSNVHSDAAHHDTEAHAVEILEELDDNGDIVRATLNGKSIEELDSSRPPSSNPHSLRDSQTSRQTTPRRNGGKESTHILGQLDSSHSNIIEFEVLAQELSDNQANDGSADASEYDKYIRNGANDLEEESNTSEDDDSDDSYADNVLFGNGMSLIPAHGSIEERLKEELRKLGSASKTSSPKCEKTVRFDDTLHIKTIDKGVDENRGKMSRFRRENSGHSIDDAHKSSFSDSVVHEEIVERPVKGPILKDSIDMSDNASKHENQSLLANNTEEEMLKLVQGYYDALYNTEECPSGPIIDNVTDLCSLEKGSEVEEKMSDFNSETENVVRKSDTAHGSTKVIEDKVIERSDSILGNPGSFFASEIENDYMLLKKRMALKERSTDESEVLRKPEECIELFKHGQYLGWSGFTGVGAPKVIPAALVDHVEKNSLQGKLAFNLFVGASAGPEESRWADNSMILRRSPHQVGKPIAKAINEGRTKFFDKHLSMFPQDLTYGFYTKEKSNDLLDFTIIEATAVKEDGSIIPGPAVGASPEMLSVSDKIIIEVNTRTPSFEGIHDIDLPLNPPFRTPYPHVTADYRVGRTSIPVDPSRVVAIVESQVVSNSPEIIRRLGVIAMNTPVEVDMYAHANSTNVMGSRMLNGLGGSADFLRNAKLSIMHTPSARPSKTDSTGVSCIVPFATHVDQTEHDLDVIVTEQGLADLRGMCPRERAVEIIEKCSHPDYKDQLRDYFDRACFYAEKAKCLHEPHILQNAFKMHLNLQANGVEKSASSSDIKKAYYQLVKKYHPDVNKDKDSEKRFHKIQESYELLSNKEKRSQYDQFGAAGFDANGNANPFGSNPFASHSGNPFGGGQGNPFGGMGFDFEDLFKQAFTGSGNARGSGGQSPFVTRHVGDNIEVLKSISFRESIFGTKINLNYKAVDSCVSCSGSGLKTGKKKTTCTSCHGTGQTTHIIGGFHMASTCSKCAGSGVVINKADECSSCNGAGVKEVPKSKSVDLPCGIADGSRLRIPGGGDAPFASKDPYSQIVHGDLIVRVHVKRDPVFARENNDITITREIPMTTAALGGEIIVPTIDGQNVKLKVRSGVQSGRKLTVPQKGVPINRNMENRGDMVINLNVKTPVPTTPLQTALLEALADSFAEKTNESATSAKSQDQSNSRESKESTDGLAHTSKLESIKNILGKFFNFKDEKP</sequence>
<evidence type="ECO:0000256" key="13">
    <source>
        <dbReference type="SAM" id="MobiDB-lite"/>
    </source>
</evidence>
<keyword evidence="5 12" id="KW-0479">Metal-binding</keyword>
<dbReference type="SUPFAM" id="SSF46565">
    <property type="entry name" value="Chaperone J-domain"/>
    <property type="match status" value="1"/>
</dbReference>
<dbReference type="Pfam" id="PF00226">
    <property type="entry name" value="DnaJ"/>
    <property type="match status" value="1"/>
</dbReference>
<dbReference type="GeneID" id="37005202"/>
<dbReference type="InterPro" id="IPR037171">
    <property type="entry name" value="NagB/RpiA_transferase-like"/>
</dbReference>
<dbReference type="GO" id="GO:0003986">
    <property type="term" value="F:acetyl-CoA hydrolase activity"/>
    <property type="evidence" value="ECO:0007669"/>
    <property type="project" value="UniProtKB-EC"/>
</dbReference>
<feature type="zinc finger region" description="CR-type" evidence="12">
    <location>
        <begin position="994"/>
        <end position="1074"/>
    </location>
</feature>
<evidence type="ECO:0000256" key="11">
    <source>
        <dbReference type="ARBA" id="ARBA00072890"/>
    </source>
</evidence>
<evidence type="ECO:0000256" key="9">
    <source>
        <dbReference type="ARBA" id="ARBA00023186"/>
    </source>
</evidence>
<dbReference type="GO" id="GO:0005524">
    <property type="term" value="F:ATP binding"/>
    <property type="evidence" value="ECO:0007669"/>
    <property type="project" value="InterPro"/>
</dbReference>
<feature type="region of interest" description="Disordered" evidence="13">
    <location>
        <begin position="1225"/>
        <end position="1254"/>
    </location>
</feature>
<dbReference type="Gene3D" id="2.60.260.20">
    <property type="entry name" value="Urease metallochaperone UreE, N-terminal domain"/>
    <property type="match status" value="2"/>
</dbReference>
<feature type="compositionally biased region" description="Polar residues" evidence="13">
    <location>
        <begin position="1227"/>
        <end position="1238"/>
    </location>
</feature>
<dbReference type="FunFam" id="2.60.260.20:FF:000005">
    <property type="entry name" value="Chaperone protein dnaJ 1, mitochondrial"/>
    <property type="match status" value="1"/>
</dbReference>
<feature type="region of interest" description="Disordered" evidence="13">
    <location>
        <begin position="125"/>
        <end position="169"/>
    </location>
</feature>
<dbReference type="InterPro" id="IPR001305">
    <property type="entry name" value="HSP_DnaJ_Cys-rich_dom"/>
</dbReference>
<name>A0A2V1ABI4_9ASCO</name>
<dbReference type="SMART" id="SM00271">
    <property type="entry name" value="DnaJ"/>
    <property type="match status" value="1"/>
</dbReference>
<dbReference type="PANTHER" id="PTHR43609:SF1">
    <property type="entry name" value="ACETYL-COA HYDROLASE"/>
    <property type="match status" value="1"/>
</dbReference>
<evidence type="ECO:0000256" key="3">
    <source>
        <dbReference type="ARBA" id="ARBA00011920"/>
    </source>
</evidence>
<keyword evidence="9" id="KW-0143">Chaperone</keyword>
<dbReference type="FunFam" id="2.10.230.10:FF:000001">
    <property type="entry name" value="DnaJ subfamily A member 2"/>
    <property type="match status" value="1"/>
</dbReference>
<evidence type="ECO:0000256" key="10">
    <source>
        <dbReference type="ARBA" id="ARBA00029672"/>
    </source>
</evidence>
<dbReference type="SUPFAM" id="SSF100950">
    <property type="entry name" value="NagB/RpiA/CoA transferase-like"/>
    <property type="match status" value="2"/>
</dbReference>
<dbReference type="Proteomes" id="UP000244406">
    <property type="component" value="Unassembled WGS sequence"/>
</dbReference>
<dbReference type="Pfam" id="PF02550">
    <property type="entry name" value="AcetylCoA_hydro"/>
    <property type="match status" value="1"/>
</dbReference>
<dbReference type="GO" id="GO:0031072">
    <property type="term" value="F:heat shock protein binding"/>
    <property type="evidence" value="ECO:0007669"/>
    <property type="project" value="InterPro"/>
</dbReference>
<dbReference type="CDD" id="cd10719">
    <property type="entry name" value="DnaJ_zf"/>
    <property type="match status" value="1"/>
</dbReference>
<evidence type="ECO:0000256" key="5">
    <source>
        <dbReference type="ARBA" id="ARBA00022723"/>
    </source>
</evidence>
<feature type="domain" description="CR-type" evidence="15">
    <location>
        <begin position="994"/>
        <end position="1074"/>
    </location>
</feature>
<dbReference type="CDD" id="cd06257">
    <property type="entry name" value="DnaJ"/>
    <property type="match status" value="1"/>
</dbReference>
<dbReference type="PANTHER" id="PTHR43609">
    <property type="entry name" value="ACETYL-COA HYDROLASE"/>
    <property type="match status" value="1"/>
</dbReference>
<evidence type="ECO:0000259" key="14">
    <source>
        <dbReference type="PROSITE" id="PS50076"/>
    </source>
</evidence>
<feature type="region of interest" description="Disordered" evidence="13">
    <location>
        <begin position="209"/>
        <end position="229"/>
    </location>
</feature>
<evidence type="ECO:0000313" key="17">
    <source>
        <dbReference type="Proteomes" id="UP000244406"/>
    </source>
</evidence>
<dbReference type="InterPro" id="IPR012724">
    <property type="entry name" value="DnaJ"/>
</dbReference>
<evidence type="ECO:0000256" key="1">
    <source>
        <dbReference type="ARBA" id="ARBA00001831"/>
    </source>
</evidence>
<dbReference type="EC" id="3.1.2.1" evidence="3"/>
<dbReference type="CDD" id="cd10747">
    <property type="entry name" value="DnaJ_C"/>
    <property type="match status" value="1"/>
</dbReference>
<dbReference type="FunFam" id="3.40.1080.10:FF:000003">
    <property type="entry name" value="Acetyl-coA hydrolase Ach1"/>
    <property type="match status" value="1"/>
</dbReference>
<dbReference type="InterPro" id="IPR018253">
    <property type="entry name" value="DnaJ_domain_CS"/>
</dbReference>
<dbReference type="Gene3D" id="3.40.1080.20">
    <property type="entry name" value="Acetyl-CoA hydrolase/transferase C-terminal domain"/>
    <property type="match status" value="1"/>
</dbReference>
<evidence type="ECO:0000256" key="2">
    <source>
        <dbReference type="ARBA" id="ARBA00009632"/>
    </source>
</evidence>
<dbReference type="GO" id="GO:0008775">
    <property type="term" value="F:acetate CoA-transferase activity"/>
    <property type="evidence" value="ECO:0007669"/>
    <property type="project" value="InterPro"/>
</dbReference>
<dbReference type="InterPro" id="IPR046433">
    <property type="entry name" value="ActCoA_hydro"/>
</dbReference>
<accession>A0A2V1ABI4</accession>
<dbReference type="GO" id="GO:0051082">
    <property type="term" value="F:unfolded protein binding"/>
    <property type="evidence" value="ECO:0007669"/>
    <property type="project" value="InterPro"/>
</dbReference>
<dbReference type="EMBL" id="PKFP01000002">
    <property type="protein sequence ID" value="PVH14926.1"/>
    <property type="molecule type" value="Genomic_DNA"/>
</dbReference>
<dbReference type="InterPro" id="IPR038460">
    <property type="entry name" value="AcetylCoA_hyd_C_sf"/>
</dbReference>
<feature type="domain" description="J" evidence="14">
    <location>
        <begin position="843"/>
        <end position="907"/>
    </location>
</feature>
<dbReference type="VEuPathDB" id="FungiDB:CXQ87_005204"/>
<dbReference type="FunFam" id="3.40.1080.20:FF:000001">
    <property type="entry name" value="Acetyl-CoA hydrolase Ach1"/>
    <property type="match status" value="1"/>
</dbReference>
<dbReference type="GO" id="GO:0005739">
    <property type="term" value="C:mitochondrion"/>
    <property type="evidence" value="ECO:0007669"/>
    <property type="project" value="TreeGrafter"/>
</dbReference>
<dbReference type="SUPFAM" id="SSF57938">
    <property type="entry name" value="DnaJ/Hsp40 cysteine-rich domain"/>
    <property type="match status" value="1"/>
</dbReference>
<dbReference type="InterPro" id="IPR003702">
    <property type="entry name" value="ActCoA_hydro_N"/>
</dbReference>
<dbReference type="SUPFAM" id="SSF49493">
    <property type="entry name" value="HSP40/DnaJ peptide-binding domain"/>
    <property type="match status" value="2"/>
</dbReference>
<dbReference type="Gene3D" id="1.10.287.110">
    <property type="entry name" value="DnaJ domain"/>
    <property type="match status" value="1"/>
</dbReference>
<feature type="compositionally biased region" description="Acidic residues" evidence="13">
    <location>
        <begin position="211"/>
        <end position="228"/>
    </location>
</feature>
<keyword evidence="6" id="KW-0677">Repeat</keyword>
<evidence type="ECO:0000256" key="12">
    <source>
        <dbReference type="PROSITE-ProRule" id="PRU00546"/>
    </source>
</evidence>
<evidence type="ECO:0000313" key="16">
    <source>
        <dbReference type="EMBL" id="PVH14926.1"/>
    </source>
</evidence>
<dbReference type="GO" id="GO:0006083">
    <property type="term" value="P:acetate metabolic process"/>
    <property type="evidence" value="ECO:0007669"/>
    <property type="project" value="InterPro"/>
</dbReference>
<keyword evidence="16" id="KW-0378">Hydrolase</keyword>
<dbReference type="AlphaFoldDB" id="A0A2V1ABI4"/>
<protein>
    <recommendedName>
        <fullName evidence="4">Acetyl-CoA hydrolase</fullName>
        <ecNumber evidence="3">3.1.2.1</ecNumber>
    </recommendedName>
    <alternativeName>
        <fullName evidence="10">Acetyl-CoA deacylase</fullName>
    </alternativeName>
    <alternativeName>
        <fullName evidence="11">DnaJ homolog 1, mitochondrial</fullName>
    </alternativeName>
</protein>
<dbReference type="InterPro" id="IPR008971">
    <property type="entry name" value="HSP40/DnaJ_pept-bd"/>
</dbReference>
<evidence type="ECO:0000256" key="7">
    <source>
        <dbReference type="ARBA" id="ARBA00022771"/>
    </source>
</evidence>
<evidence type="ECO:0000256" key="8">
    <source>
        <dbReference type="ARBA" id="ARBA00022833"/>
    </source>
</evidence>
<evidence type="ECO:0000256" key="4">
    <source>
        <dbReference type="ARBA" id="ARBA00017958"/>
    </source>
</evidence>